<dbReference type="Pfam" id="PF03364">
    <property type="entry name" value="Polyketide_cyc"/>
    <property type="match status" value="1"/>
</dbReference>
<dbReference type="Proteomes" id="UP000235945">
    <property type="component" value="Unassembled WGS sequence"/>
</dbReference>
<dbReference type="RefSeq" id="WP_244926925.1">
    <property type="nucleotide sequence ID" value="NZ_JACHJF010000032.1"/>
</dbReference>
<comment type="caution">
    <text evidence="3">The sequence shown here is derived from an EMBL/GenBank/DDBJ whole genome shotgun (WGS) entry which is preliminary data.</text>
</comment>
<dbReference type="InterPro" id="IPR023393">
    <property type="entry name" value="START-like_dom_sf"/>
</dbReference>
<reference evidence="4" key="1">
    <citation type="submission" date="2015-07" db="EMBL/GenBank/DDBJ databases">
        <authorList>
            <person name="Graham D.E."/>
            <person name="Giannone R.J."/>
            <person name="Gulvik C.A."/>
            <person name="Hettich R.L."/>
            <person name="Klingeman D.M."/>
            <person name="Mahan K.M."/>
            <person name="Parry R.J."/>
            <person name="Spain J.C."/>
        </authorList>
    </citation>
    <scope>NUCLEOTIDE SEQUENCE [LARGE SCALE GENOMIC DNA]</scope>
    <source>
        <strain evidence="4">ATCC 27428</strain>
    </source>
</reference>
<dbReference type="EC" id="4.2.1.-" evidence="2"/>
<reference evidence="3" key="2">
    <citation type="submission" date="2015-07" db="EMBL/GenBank/DDBJ databases">
        <authorList>
            <person name="Noorani M."/>
        </authorList>
    </citation>
    <scope>NUCLEOTIDE SEQUENCE [LARGE SCALE GENOMIC DNA]</scope>
    <source>
        <strain evidence="3">ATCC 27428</strain>
    </source>
</reference>
<evidence type="ECO:0000313" key="2">
    <source>
        <dbReference type="EMBL" id="MBB5122705.1"/>
    </source>
</evidence>
<dbReference type="Proteomes" id="UP000528608">
    <property type="component" value="Unassembled WGS sequence"/>
</dbReference>
<protein>
    <submittedName>
        <fullName evidence="2">Aromatase</fullName>
        <ecNumber evidence="2">4.2.1.-</ecNumber>
    </submittedName>
    <submittedName>
        <fullName evidence="3">Cyclase</fullName>
    </submittedName>
</protein>
<keyword evidence="2" id="KW-0456">Lyase</keyword>
<dbReference type="SUPFAM" id="SSF55961">
    <property type="entry name" value="Bet v1-like"/>
    <property type="match status" value="2"/>
</dbReference>
<accession>A0A2N8NZ79</accession>
<sequence length="319" mass="34416">MTGSGPPRVHRTEHSLIVAAPPARLYALIADAASWPAVFGPCVHVRHLARTDRSERFELWAEVNGEVRQWTSRRTLAPERFYVGFRQERSAPPVASMGGGWLLRPLSGRRTEVVLRHRFTTVGDDPVAPAGLLAALDRNSGSELAALARVAESGHPVRDVVLTFSDTIEAACPAEAAYAFVERADLWAERLPHVSRSELMEVAPGVQELAMETVTPDGAAHTTRSVRVCHRPEWIAYKQRVLPELLLGHSGLWTFEDVGAGRGARATARHTVVIDAAAVPSVLGEGATPADARAYVRRALGNNSRTTLSLAVGAGTAAR</sequence>
<reference evidence="2 5" key="3">
    <citation type="submission" date="2020-08" db="EMBL/GenBank/DDBJ databases">
        <title>Genomic Encyclopedia of Type Strains, Phase III (KMG-III): the genomes of soil and plant-associated and newly described type strains.</title>
        <authorList>
            <person name="Whitman W."/>
        </authorList>
    </citation>
    <scope>NUCLEOTIDE SEQUENCE [LARGE SCALE GENOMIC DNA]</scope>
    <source>
        <strain evidence="2 5">CECT 3259</strain>
    </source>
</reference>
<dbReference type="InterPro" id="IPR005031">
    <property type="entry name" value="COQ10_START"/>
</dbReference>
<gene>
    <name evidence="3" type="ORF">AF335_05175</name>
    <name evidence="2" type="ORF">FHS36_006179</name>
</gene>
<evidence type="ECO:0000313" key="3">
    <source>
        <dbReference type="EMBL" id="PNE34067.1"/>
    </source>
</evidence>
<name>A0A2N8NZ79_STREU</name>
<dbReference type="Gene3D" id="3.30.530.20">
    <property type="match status" value="2"/>
</dbReference>
<dbReference type="InterPro" id="IPR019587">
    <property type="entry name" value="Polyketide_cyclase/dehydratase"/>
</dbReference>
<proteinExistence type="predicted"/>
<organism evidence="3 4">
    <name type="scientific">Streptomyces eurocidicus</name>
    <name type="common">Streptoverticillium eurocidicus</name>
    <dbReference type="NCBI Taxonomy" id="66423"/>
    <lineage>
        <taxon>Bacteria</taxon>
        <taxon>Bacillati</taxon>
        <taxon>Actinomycetota</taxon>
        <taxon>Actinomycetes</taxon>
        <taxon>Kitasatosporales</taxon>
        <taxon>Streptomycetaceae</taxon>
        <taxon>Streptomyces</taxon>
    </lineage>
</organism>
<feature type="domain" description="Coenzyme Q-binding protein COQ10 START" evidence="1">
    <location>
        <begin position="18"/>
        <end position="133"/>
    </location>
</feature>
<evidence type="ECO:0000313" key="4">
    <source>
        <dbReference type="Proteomes" id="UP000235945"/>
    </source>
</evidence>
<dbReference type="EMBL" id="JACHJF010000032">
    <property type="protein sequence ID" value="MBB5122705.1"/>
    <property type="molecule type" value="Genomic_DNA"/>
</dbReference>
<dbReference type="Pfam" id="PF10604">
    <property type="entry name" value="Polyketide_cyc2"/>
    <property type="match status" value="1"/>
</dbReference>
<dbReference type="GO" id="GO:0016829">
    <property type="term" value="F:lyase activity"/>
    <property type="evidence" value="ECO:0007669"/>
    <property type="project" value="UniProtKB-KW"/>
</dbReference>
<keyword evidence="4" id="KW-1185">Reference proteome</keyword>
<dbReference type="AlphaFoldDB" id="A0A2N8NZ79"/>
<dbReference type="EMBL" id="LGUI01000002">
    <property type="protein sequence ID" value="PNE34067.1"/>
    <property type="molecule type" value="Genomic_DNA"/>
</dbReference>
<evidence type="ECO:0000313" key="5">
    <source>
        <dbReference type="Proteomes" id="UP000528608"/>
    </source>
</evidence>
<dbReference type="CDD" id="cd08861">
    <property type="entry name" value="OtcD1_ARO-CYC_like"/>
    <property type="match status" value="1"/>
</dbReference>
<evidence type="ECO:0000259" key="1">
    <source>
        <dbReference type="Pfam" id="PF03364"/>
    </source>
</evidence>